<proteinExistence type="predicted"/>
<dbReference type="InterPro" id="IPR051600">
    <property type="entry name" value="Beta-PGM-like"/>
</dbReference>
<keyword evidence="2" id="KW-0479">Metal-binding</keyword>
<feature type="compositionally biased region" description="Polar residues" evidence="5">
    <location>
        <begin position="1"/>
        <end position="11"/>
    </location>
</feature>
<dbReference type="PANTHER" id="PTHR46193">
    <property type="entry name" value="6-PHOSPHOGLUCONATE PHOSPHATASE"/>
    <property type="match status" value="1"/>
</dbReference>
<dbReference type="EMBL" id="CP151511">
    <property type="protein sequence ID" value="WZN65064.1"/>
    <property type="molecule type" value="Genomic_DNA"/>
</dbReference>
<dbReference type="Pfam" id="PF00702">
    <property type="entry name" value="Hydrolase"/>
    <property type="match status" value="1"/>
</dbReference>
<dbReference type="SFLD" id="SFLDG01135">
    <property type="entry name" value="C1.5.6:_HAD__Beta-PGM__Phospha"/>
    <property type="match status" value="1"/>
</dbReference>
<dbReference type="CDD" id="cd07505">
    <property type="entry name" value="HAD_BPGM-like"/>
    <property type="match status" value="1"/>
</dbReference>
<reference evidence="6 7" key="1">
    <citation type="submission" date="2024-03" db="EMBL/GenBank/DDBJ databases">
        <title>Complete genome sequence of the green alga Chloropicon roscoffensis RCC1871.</title>
        <authorList>
            <person name="Lemieux C."/>
            <person name="Pombert J.-F."/>
            <person name="Otis C."/>
            <person name="Turmel M."/>
        </authorList>
    </citation>
    <scope>NUCLEOTIDE SEQUENCE [LARGE SCALE GENOMIC DNA]</scope>
    <source>
        <strain evidence="6 7">RCC1871</strain>
    </source>
</reference>
<dbReference type="InterPro" id="IPR023198">
    <property type="entry name" value="PGP-like_dom2"/>
</dbReference>
<dbReference type="AlphaFoldDB" id="A0AAX4PGL9"/>
<evidence type="ECO:0000256" key="2">
    <source>
        <dbReference type="ARBA" id="ARBA00022723"/>
    </source>
</evidence>
<dbReference type="PRINTS" id="PR00413">
    <property type="entry name" value="HADHALOGNASE"/>
</dbReference>
<keyword evidence="4" id="KW-0119">Carbohydrate metabolism</keyword>
<evidence type="ECO:0000313" key="7">
    <source>
        <dbReference type="Proteomes" id="UP001472866"/>
    </source>
</evidence>
<dbReference type="NCBIfam" id="TIGR01509">
    <property type="entry name" value="HAD-SF-IA-v3"/>
    <property type="match status" value="1"/>
</dbReference>
<evidence type="ECO:0000256" key="4">
    <source>
        <dbReference type="ARBA" id="ARBA00023277"/>
    </source>
</evidence>
<dbReference type="SFLD" id="SFLDG01129">
    <property type="entry name" value="C1.5:_HAD__Beta-PGM__Phosphata"/>
    <property type="match status" value="1"/>
</dbReference>
<organism evidence="6 7">
    <name type="scientific">Chloropicon roscoffensis</name>
    <dbReference type="NCBI Taxonomy" id="1461544"/>
    <lineage>
        <taxon>Eukaryota</taxon>
        <taxon>Viridiplantae</taxon>
        <taxon>Chlorophyta</taxon>
        <taxon>Chloropicophyceae</taxon>
        <taxon>Chloropicales</taxon>
        <taxon>Chloropicaceae</taxon>
        <taxon>Chloropicon</taxon>
    </lineage>
</organism>
<comment type="cofactor">
    <cofactor evidence="1">
        <name>Mg(2+)</name>
        <dbReference type="ChEBI" id="CHEBI:18420"/>
    </cofactor>
</comment>
<dbReference type="Gene3D" id="1.10.150.240">
    <property type="entry name" value="Putative phosphatase, domain 2"/>
    <property type="match status" value="1"/>
</dbReference>
<protein>
    <submittedName>
        <fullName evidence="6">Haloacid dehalogenase-like hydrolase</fullName>
    </submittedName>
</protein>
<dbReference type="InterPro" id="IPR023214">
    <property type="entry name" value="HAD_sf"/>
</dbReference>
<name>A0AAX4PGL9_9CHLO</name>
<accession>A0AAX4PGL9</accession>
<dbReference type="SUPFAM" id="SSF56784">
    <property type="entry name" value="HAD-like"/>
    <property type="match status" value="1"/>
</dbReference>
<evidence type="ECO:0000313" key="6">
    <source>
        <dbReference type="EMBL" id="WZN65064.1"/>
    </source>
</evidence>
<dbReference type="SFLD" id="SFLDS00003">
    <property type="entry name" value="Haloacid_Dehalogenase"/>
    <property type="match status" value="1"/>
</dbReference>
<dbReference type="InterPro" id="IPR036412">
    <property type="entry name" value="HAD-like_sf"/>
</dbReference>
<dbReference type="GO" id="GO:0016787">
    <property type="term" value="F:hydrolase activity"/>
    <property type="evidence" value="ECO:0007669"/>
    <property type="project" value="UniProtKB-KW"/>
</dbReference>
<dbReference type="InterPro" id="IPR006439">
    <property type="entry name" value="HAD-SF_hydro_IA"/>
</dbReference>
<sequence length="248" mass="27070">MSVSFARTLSGGSVPRVGTERPRRPNWRKVKGFLFDLDGTVAETDSLHEVAIREMFRRAGASADVVVDHRFIRENISGVDNADIVEKFLPHLSPEDAEKWIVDKERVFREVAKTQIEPVQGLRELMRWIKRRGIAAAAVTNAPRPNALMILEGIGLAADFAPVVIGPECSNAKPHPEPYLAAMRKLGLQPEDCVAVEDSVTGATAAVAAGVHTIGILTSQTAEAMGKIGVSHTIRDYRDLLREIETSG</sequence>
<evidence type="ECO:0000256" key="3">
    <source>
        <dbReference type="ARBA" id="ARBA00022842"/>
    </source>
</evidence>
<dbReference type="GO" id="GO:0046872">
    <property type="term" value="F:metal ion binding"/>
    <property type="evidence" value="ECO:0007669"/>
    <property type="project" value="UniProtKB-KW"/>
</dbReference>
<dbReference type="Gene3D" id="3.40.50.1000">
    <property type="entry name" value="HAD superfamily/HAD-like"/>
    <property type="match status" value="1"/>
</dbReference>
<keyword evidence="6" id="KW-0378">Hydrolase</keyword>
<keyword evidence="3" id="KW-0460">Magnesium</keyword>
<feature type="region of interest" description="Disordered" evidence="5">
    <location>
        <begin position="1"/>
        <end position="23"/>
    </location>
</feature>
<dbReference type="PANTHER" id="PTHR46193:SF18">
    <property type="entry name" value="HEXITOL PHOSPHATASE B"/>
    <property type="match status" value="1"/>
</dbReference>
<dbReference type="Proteomes" id="UP001472866">
    <property type="component" value="Chromosome 11"/>
</dbReference>
<keyword evidence="7" id="KW-1185">Reference proteome</keyword>
<gene>
    <name evidence="6" type="ORF">HKI87_11g66210</name>
</gene>
<evidence type="ECO:0000256" key="1">
    <source>
        <dbReference type="ARBA" id="ARBA00001946"/>
    </source>
</evidence>
<evidence type="ECO:0000256" key="5">
    <source>
        <dbReference type="SAM" id="MobiDB-lite"/>
    </source>
</evidence>